<sequence>MARVYLLVKSCESTSTGLDQNHGTYKPSMRRRVKGPGGSGKEENPSVDEGKGSAAGIDEDQDMYTFLGQSSPKRTKDFSQILETNCEVTS</sequence>
<reference evidence="2 3" key="1">
    <citation type="journal article" date="2018" name="Science">
        <title>The opium poppy genome and morphinan production.</title>
        <authorList>
            <person name="Guo L."/>
            <person name="Winzer T."/>
            <person name="Yang X."/>
            <person name="Li Y."/>
            <person name="Ning Z."/>
            <person name="He Z."/>
            <person name="Teodor R."/>
            <person name="Lu Y."/>
            <person name="Bowser T.A."/>
            <person name="Graham I.A."/>
            <person name="Ye K."/>
        </authorList>
    </citation>
    <scope>NUCLEOTIDE SEQUENCE [LARGE SCALE GENOMIC DNA]</scope>
    <source>
        <strain evidence="3">cv. HN1</strain>
        <tissue evidence="2">Leaves</tissue>
    </source>
</reference>
<dbReference type="Gramene" id="RZC79422">
    <property type="protein sequence ID" value="RZC79422"/>
    <property type="gene ID" value="C5167_003629"/>
</dbReference>
<evidence type="ECO:0000256" key="1">
    <source>
        <dbReference type="SAM" id="MobiDB-lite"/>
    </source>
</evidence>
<feature type="region of interest" description="Disordered" evidence="1">
    <location>
        <begin position="14"/>
        <end position="60"/>
    </location>
</feature>
<organism evidence="2 3">
    <name type="scientific">Papaver somniferum</name>
    <name type="common">Opium poppy</name>
    <dbReference type="NCBI Taxonomy" id="3469"/>
    <lineage>
        <taxon>Eukaryota</taxon>
        <taxon>Viridiplantae</taxon>
        <taxon>Streptophyta</taxon>
        <taxon>Embryophyta</taxon>
        <taxon>Tracheophyta</taxon>
        <taxon>Spermatophyta</taxon>
        <taxon>Magnoliopsida</taxon>
        <taxon>Ranunculales</taxon>
        <taxon>Papaveraceae</taxon>
        <taxon>Papaveroideae</taxon>
        <taxon>Papaver</taxon>
    </lineage>
</organism>
<dbReference type="EMBL" id="CM010723">
    <property type="protein sequence ID" value="RZC79422.1"/>
    <property type="molecule type" value="Genomic_DNA"/>
</dbReference>
<evidence type="ECO:0000313" key="3">
    <source>
        <dbReference type="Proteomes" id="UP000316621"/>
    </source>
</evidence>
<dbReference type="AlphaFoldDB" id="A0A4Y7L462"/>
<keyword evidence="3" id="KW-1185">Reference proteome</keyword>
<gene>
    <name evidence="2" type="ORF">C5167_003629</name>
</gene>
<protein>
    <submittedName>
        <fullName evidence="2">Uncharacterized protein</fullName>
    </submittedName>
</protein>
<dbReference type="Proteomes" id="UP000316621">
    <property type="component" value="Chromosome 9"/>
</dbReference>
<proteinExistence type="predicted"/>
<accession>A0A4Y7L462</accession>
<feature type="compositionally biased region" description="Polar residues" evidence="1">
    <location>
        <begin position="14"/>
        <end position="23"/>
    </location>
</feature>
<evidence type="ECO:0000313" key="2">
    <source>
        <dbReference type="EMBL" id="RZC79422.1"/>
    </source>
</evidence>
<name>A0A4Y7L462_PAPSO</name>
<feature type="compositionally biased region" description="Basic and acidic residues" evidence="1">
    <location>
        <begin position="40"/>
        <end position="51"/>
    </location>
</feature>